<gene>
    <name evidence="8" type="ORF">BJY26_001526</name>
</gene>
<evidence type="ECO:0000256" key="3">
    <source>
        <dbReference type="ARBA" id="ARBA00022475"/>
    </source>
</evidence>
<sequence length="508" mass="54312">MSDGDSTALANEQTKNLKKTLGRFDIVFLVMSAVLGIETLAETASFGSETFTWTLVLAVVFLVPYGFIFAETGSTFIGEGGAYLWVRQAFGRPAGALASILSWITQPVWVGGSMAFLASATWDQFISPLPAGSVADYVFKIVFIWVTVIAAILSLSRAKWIPSLGAILKIVFLAFFLFTTVLYAVKHGVAQLSLGSFSPTMTGFLGLTPLLLFAYLGFESTNSASGEMKDPKKDIPVSILRSGVTAAACYLLPILAMLLVLPKTKITGIGGLMDAVRTVFGVYGPAANAMVFIAAVIFVVALASQGAAWMIISDRMQALAAADGSFFGGFFGKFHRTLGTPIHVNLLSGAVATGFMLVAIQLTGTSAAVFGVVLSISISTFLLSYLLIIPAAIKLRTAYPDVERPFRAPVNDTGFRILGIICFAWVVLGSWVTVFPGTLEPLFGLSYDFKDNWGVGRLPFEILTLGTLAFLIILGLVGYVRGKHIRAHKPNPEASELLDDNEPYEGAS</sequence>
<comment type="caution">
    <text evidence="8">The sequence shown here is derived from an EMBL/GenBank/DDBJ whole genome shotgun (WGS) entry which is preliminary data.</text>
</comment>
<dbReference type="InterPro" id="IPR050367">
    <property type="entry name" value="APC_superfamily"/>
</dbReference>
<dbReference type="GO" id="GO:0022857">
    <property type="term" value="F:transmembrane transporter activity"/>
    <property type="evidence" value="ECO:0007669"/>
    <property type="project" value="InterPro"/>
</dbReference>
<dbReference type="Proteomes" id="UP000539111">
    <property type="component" value="Unassembled WGS sequence"/>
</dbReference>
<feature type="transmembrane region" description="Helical" evidence="7">
    <location>
        <begin position="167"/>
        <end position="185"/>
    </location>
</feature>
<dbReference type="Gene3D" id="1.20.1740.10">
    <property type="entry name" value="Amino acid/polyamine transporter I"/>
    <property type="match status" value="1"/>
</dbReference>
<keyword evidence="5 7" id="KW-1133">Transmembrane helix</keyword>
<evidence type="ECO:0000313" key="9">
    <source>
        <dbReference type="Proteomes" id="UP000539111"/>
    </source>
</evidence>
<dbReference type="RefSeq" id="WP_179427039.1">
    <property type="nucleotide sequence ID" value="NZ_JACBZP010000001.1"/>
</dbReference>
<dbReference type="PIRSF" id="PIRSF006060">
    <property type="entry name" value="AA_transporter"/>
    <property type="match status" value="1"/>
</dbReference>
<feature type="transmembrane region" description="Helical" evidence="7">
    <location>
        <begin position="137"/>
        <end position="155"/>
    </location>
</feature>
<keyword evidence="6 7" id="KW-0472">Membrane</keyword>
<accession>A0A7Z0AC68</accession>
<dbReference type="EMBL" id="JACBZP010000001">
    <property type="protein sequence ID" value="NYI67220.1"/>
    <property type="molecule type" value="Genomic_DNA"/>
</dbReference>
<evidence type="ECO:0000256" key="4">
    <source>
        <dbReference type="ARBA" id="ARBA00022692"/>
    </source>
</evidence>
<feature type="transmembrane region" description="Helical" evidence="7">
    <location>
        <begin position="94"/>
        <end position="117"/>
    </location>
</feature>
<dbReference type="AlphaFoldDB" id="A0A7Z0AC68"/>
<dbReference type="PANTHER" id="PTHR42770">
    <property type="entry name" value="AMINO ACID TRANSPORTER-RELATED"/>
    <property type="match status" value="1"/>
</dbReference>
<evidence type="ECO:0000256" key="5">
    <source>
        <dbReference type="ARBA" id="ARBA00022989"/>
    </source>
</evidence>
<feature type="transmembrane region" description="Helical" evidence="7">
    <location>
        <begin position="342"/>
        <end position="362"/>
    </location>
</feature>
<comment type="subcellular location">
    <subcellularLocation>
        <location evidence="1">Cell membrane</location>
        <topology evidence="1">Multi-pass membrane protein</topology>
    </subcellularLocation>
</comment>
<proteinExistence type="predicted"/>
<evidence type="ECO:0000313" key="8">
    <source>
        <dbReference type="EMBL" id="NYI67220.1"/>
    </source>
</evidence>
<feature type="transmembrane region" description="Helical" evidence="7">
    <location>
        <begin position="368"/>
        <end position="393"/>
    </location>
</feature>
<keyword evidence="9" id="KW-1185">Reference proteome</keyword>
<feature type="transmembrane region" description="Helical" evidence="7">
    <location>
        <begin position="414"/>
        <end position="438"/>
    </location>
</feature>
<evidence type="ECO:0000256" key="1">
    <source>
        <dbReference type="ARBA" id="ARBA00004651"/>
    </source>
</evidence>
<reference evidence="8 9" key="1">
    <citation type="submission" date="2020-07" db="EMBL/GenBank/DDBJ databases">
        <title>Sequencing the genomes of 1000 actinobacteria strains.</title>
        <authorList>
            <person name="Klenk H.-P."/>
        </authorList>
    </citation>
    <scope>NUCLEOTIDE SEQUENCE [LARGE SCALE GENOMIC DNA]</scope>
    <source>
        <strain evidence="8 9">DSM 26341</strain>
    </source>
</reference>
<keyword evidence="2" id="KW-0813">Transport</keyword>
<feature type="transmembrane region" description="Helical" evidence="7">
    <location>
        <begin position="458"/>
        <end position="480"/>
    </location>
</feature>
<name>A0A7Z0AC68_9MICO</name>
<dbReference type="Pfam" id="PF13520">
    <property type="entry name" value="AA_permease_2"/>
    <property type="match status" value="1"/>
</dbReference>
<feature type="transmembrane region" description="Helical" evidence="7">
    <location>
        <begin position="53"/>
        <end position="73"/>
    </location>
</feature>
<protein>
    <submittedName>
        <fullName evidence="8">Amino acid transporter</fullName>
    </submittedName>
</protein>
<feature type="transmembrane region" description="Helical" evidence="7">
    <location>
        <begin position="21"/>
        <end position="41"/>
    </location>
</feature>
<feature type="transmembrane region" description="Helical" evidence="7">
    <location>
        <begin position="197"/>
        <end position="218"/>
    </location>
</feature>
<dbReference type="GO" id="GO:0005886">
    <property type="term" value="C:plasma membrane"/>
    <property type="evidence" value="ECO:0007669"/>
    <property type="project" value="UniProtKB-SubCell"/>
</dbReference>
<keyword evidence="4 7" id="KW-0812">Transmembrane</keyword>
<evidence type="ECO:0000256" key="7">
    <source>
        <dbReference type="SAM" id="Phobius"/>
    </source>
</evidence>
<dbReference type="PANTHER" id="PTHR42770:SF15">
    <property type="entry name" value="GLUTAMATE_GAMMA-AMINOBUTYRATE ANTIPORTER-RELATED"/>
    <property type="match status" value="1"/>
</dbReference>
<dbReference type="InterPro" id="IPR002293">
    <property type="entry name" value="AA/rel_permease1"/>
</dbReference>
<organism evidence="8 9">
    <name type="scientific">Spelaeicoccus albus</name>
    <dbReference type="NCBI Taxonomy" id="1280376"/>
    <lineage>
        <taxon>Bacteria</taxon>
        <taxon>Bacillati</taxon>
        <taxon>Actinomycetota</taxon>
        <taxon>Actinomycetes</taxon>
        <taxon>Micrococcales</taxon>
        <taxon>Brevibacteriaceae</taxon>
        <taxon>Spelaeicoccus</taxon>
    </lineage>
</organism>
<feature type="transmembrane region" description="Helical" evidence="7">
    <location>
        <begin position="239"/>
        <end position="260"/>
    </location>
</feature>
<feature type="transmembrane region" description="Helical" evidence="7">
    <location>
        <begin position="280"/>
        <end position="303"/>
    </location>
</feature>
<keyword evidence="3" id="KW-1003">Cell membrane</keyword>
<evidence type="ECO:0000256" key="6">
    <source>
        <dbReference type="ARBA" id="ARBA00023136"/>
    </source>
</evidence>
<evidence type="ECO:0000256" key="2">
    <source>
        <dbReference type="ARBA" id="ARBA00022448"/>
    </source>
</evidence>